<accession>A0A1D8ADK6</accession>
<dbReference type="InterPro" id="IPR036291">
    <property type="entry name" value="NAD(P)-bd_dom_sf"/>
</dbReference>
<dbReference type="InterPro" id="IPR045010">
    <property type="entry name" value="MDR_fam"/>
</dbReference>
<dbReference type="Pfam" id="PF00107">
    <property type="entry name" value="ADH_zinc_N"/>
    <property type="match status" value="1"/>
</dbReference>
<dbReference type="InterPro" id="IPR013149">
    <property type="entry name" value="ADH-like_C"/>
</dbReference>
<keyword evidence="4" id="KW-1185">Reference proteome</keyword>
<dbReference type="PANTHER" id="PTHR43205">
    <property type="entry name" value="PROSTAGLANDIN REDUCTASE"/>
    <property type="match status" value="1"/>
</dbReference>
<evidence type="ECO:0000256" key="1">
    <source>
        <dbReference type="ARBA" id="ARBA00023002"/>
    </source>
</evidence>
<evidence type="ECO:0000313" key="4">
    <source>
        <dbReference type="Proteomes" id="UP000094626"/>
    </source>
</evidence>
<dbReference type="AlphaFoldDB" id="A0A1D8ADK6"/>
<evidence type="ECO:0000259" key="2">
    <source>
        <dbReference type="SMART" id="SM00829"/>
    </source>
</evidence>
<dbReference type="Gene3D" id="3.40.50.720">
    <property type="entry name" value="NAD(P)-binding Rossmann-like Domain"/>
    <property type="match status" value="1"/>
</dbReference>
<dbReference type="SMART" id="SM00829">
    <property type="entry name" value="PKS_ER"/>
    <property type="match status" value="1"/>
</dbReference>
<dbReference type="SUPFAM" id="SSF50129">
    <property type="entry name" value="GroES-like"/>
    <property type="match status" value="1"/>
</dbReference>
<dbReference type="Gene3D" id="3.90.180.10">
    <property type="entry name" value="Medium-chain alcohol dehydrogenases, catalytic domain"/>
    <property type="match status" value="1"/>
</dbReference>
<dbReference type="Pfam" id="PF16884">
    <property type="entry name" value="ADH_N_2"/>
    <property type="match status" value="1"/>
</dbReference>
<dbReference type="PANTHER" id="PTHR43205:SF42">
    <property type="entry name" value="ALCOHOL DEHYDROGENASE, ZINC-CONTAINING (AFU_ORTHOLOGUE AFUA_7G04530)"/>
    <property type="match status" value="1"/>
</dbReference>
<dbReference type="OrthoDB" id="9805663at2"/>
<evidence type="ECO:0000313" key="3">
    <source>
        <dbReference type="EMBL" id="AOR80206.1"/>
    </source>
</evidence>
<feature type="domain" description="Enoyl reductase (ER)" evidence="2">
    <location>
        <begin position="20"/>
        <end position="336"/>
    </location>
</feature>
<dbReference type="KEGG" id="nre:BES08_25110"/>
<dbReference type="Proteomes" id="UP000094626">
    <property type="component" value="Plasmid pSA2"/>
</dbReference>
<reference evidence="4" key="1">
    <citation type="journal article" date="2017" name="J. Biotechnol.">
        <title>Complete genome sequence of Novosphingobium resinovorum SA1, a versatile xenobiotic-degrading bacterium capable of utilizing sulfanilic acid.</title>
        <authorList>
            <person name="Hegedus B."/>
            <person name="Kos P.B."/>
            <person name="Balint B."/>
            <person name="Maroti G."/>
            <person name="Gan H.M."/>
            <person name="Perei K."/>
            <person name="Rakhely G."/>
        </authorList>
    </citation>
    <scope>NUCLEOTIDE SEQUENCE [LARGE SCALE GENOMIC DNA]</scope>
    <source>
        <strain evidence="4">SA1</strain>
    </source>
</reference>
<protein>
    <submittedName>
        <fullName evidence="3">NADP-dependent oxidoreductase</fullName>
    </submittedName>
</protein>
<dbReference type="EMBL" id="CP017077">
    <property type="protein sequence ID" value="AOR80206.1"/>
    <property type="molecule type" value="Genomic_DNA"/>
</dbReference>
<organism evidence="3 4">
    <name type="scientific">Novosphingobium resinovorum</name>
    <dbReference type="NCBI Taxonomy" id="158500"/>
    <lineage>
        <taxon>Bacteria</taxon>
        <taxon>Pseudomonadati</taxon>
        <taxon>Pseudomonadota</taxon>
        <taxon>Alphaproteobacteria</taxon>
        <taxon>Sphingomonadales</taxon>
        <taxon>Sphingomonadaceae</taxon>
        <taxon>Novosphingobium</taxon>
    </lineage>
</organism>
<dbReference type="GO" id="GO:0016628">
    <property type="term" value="F:oxidoreductase activity, acting on the CH-CH group of donors, NAD or NADP as acceptor"/>
    <property type="evidence" value="ECO:0007669"/>
    <property type="project" value="InterPro"/>
</dbReference>
<gene>
    <name evidence="3" type="ORF">BES08_25110</name>
</gene>
<name>A0A1D8ADK6_9SPHN</name>
<dbReference type="InterPro" id="IPR011032">
    <property type="entry name" value="GroES-like_sf"/>
</dbReference>
<keyword evidence="3" id="KW-0614">Plasmid</keyword>
<sequence length="339" mass="36469">MSPTANRAWILRSRPQEQVSVDDFAYSEDIGLPPELEDNQILVRNRLFSCAPTIRNWLNEPGKSYRGSIALGDPIRGLTGAEVLQSRHPAYAAGDLVTAISPWQDFAVLSPDGAPVPVTRMEEGMTLLDAMTLYSANSLTAFAGLVEVGRARAGETVMVSGAAGSVGAMACQIARNLGCRVIGIAGGGEKCTWLREICGVDAVDYKAGDLRGQIRALDAGKVNLFFDNVGGAALDVAVDYMAPFGRIVVSGQVSSYDRADVARGPDMMKLVYGRLQISGFLVGDHASHYPEMWAQLRQWAADGELQVRIDRREGFDQLPSAFVDLFRGVNQGTLVVDAS</sequence>
<dbReference type="CDD" id="cd05288">
    <property type="entry name" value="PGDH"/>
    <property type="match status" value="1"/>
</dbReference>
<dbReference type="InterPro" id="IPR020843">
    <property type="entry name" value="ER"/>
</dbReference>
<dbReference type="InterPro" id="IPR041694">
    <property type="entry name" value="ADH_N_2"/>
</dbReference>
<keyword evidence="1" id="KW-0560">Oxidoreductase</keyword>
<dbReference type="RefSeq" id="WP_069709619.1">
    <property type="nucleotide sequence ID" value="NZ_CP017077.1"/>
</dbReference>
<dbReference type="SUPFAM" id="SSF51735">
    <property type="entry name" value="NAD(P)-binding Rossmann-fold domains"/>
    <property type="match status" value="1"/>
</dbReference>
<geneLocation type="plasmid" evidence="3 4">
    <name>pSA2</name>
</geneLocation>
<proteinExistence type="predicted"/>